<keyword evidence="1" id="KW-1133">Transmembrane helix</keyword>
<keyword evidence="1" id="KW-0472">Membrane</keyword>
<organism evidence="2 3">
    <name type="scientific">Virgibacillus oceani</name>
    <dbReference type="NCBI Taxonomy" id="1479511"/>
    <lineage>
        <taxon>Bacteria</taxon>
        <taxon>Bacillati</taxon>
        <taxon>Bacillota</taxon>
        <taxon>Bacilli</taxon>
        <taxon>Bacillales</taxon>
        <taxon>Bacillaceae</taxon>
        <taxon>Virgibacillus</taxon>
    </lineage>
</organism>
<sequence length="69" mass="8355">MPFISLIVDKKYKQVFWLPFVYLYSLTWLPITLIGFIKRNQKVWVHTQHTRRMTDVGFEIKTNKDEHSA</sequence>
<dbReference type="EMBL" id="BMFR01000005">
    <property type="protein sequence ID" value="GGG73282.1"/>
    <property type="molecule type" value="Genomic_DNA"/>
</dbReference>
<protein>
    <submittedName>
        <fullName evidence="2">Uncharacterized protein</fullName>
    </submittedName>
</protein>
<gene>
    <name evidence="2" type="ORF">GCM10011398_17130</name>
</gene>
<dbReference type="Proteomes" id="UP000622860">
    <property type="component" value="Unassembled WGS sequence"/>
</dbReference>
<accession>A0A917M3N8</accession>
<reference evidence="2" key="1">
    <citation type="journal article" date="2014" name="Int. J. Syst. Evol. Microbiol.">
        <title>Complete genome sequence of Corynebacterium casei LMG S-19264T (=DSM 44701T), isolated from a smear-ripened cheese.</title>
        <authorList>
            <consortium name="US DOE Joint Genome Institute (JGI-PGF)"/>
            <person name="Walter F."/>
            <person name="Albersmeier A."/>
            <person name="Kalinowski J."/>
            <person name="Ruckert C."/>
        </authorList>
    </citation>
    <scope>NUCLEOTIDE SEQUENCE</scope>
    <source>
        <strain evidence="2">CGMCC 1.12754</strain>
    </source>
</reference>
<keyword evidence="3" id="KW-1185">Reference proteome</keyword>
<feature type="transmembrane region" description="Helical" evidence="1">
    <location>
        <begin position="15"/>
        <end position="37"/>
    </location>
</feature>
<comment type="caution">
    <text evidence="2">The sequence shown here is derived from an EMBL/GenBank/DDBJ whole genome shotgun (WGS) entry which is preliminary data.</text>
</comment>
<proteinExistence type="predicted"/>
<keyword evidence="1" id="KW-0812">Transmembrane</keyword>
<reference evidence="2" key="2">
    <citation type="submission" date="2020-09" db="EMBL/GenBank/DDBJ databases">
        <authorList>
            <person name="Sun Q."/>
            <person name="Zhou Y."/>
        </authorList>
    </citation>
    <scope>NUCLEOTIDE SEQUENCE</scope>
    <source>
        <strain evidence="2">CGMCC 1.12754</strain>
    </source>
</reference>
<evidence type="ECO:0000256" key="1">
    <source>
        <dbReference type="SAM" id="Phobius"/>
    </source>
</evidence>
<evidence type="ECO:0000313" key="2">
    <source>
        <dbReference type="EMBL" id="GGG73282.1"/>
    </source>
</evidence>
<dbReference type="AlphaFoldDB" id="A0A917M3N8"/>
<evidence type="ECO:0000313" key="3">
    <source>
        <dbReference type="Proteomes" id="UP000622860"/>
    </source>
</evidence>
<dbReference type="RefSeq" id="WP_229683103.1">
    <property type="nucleotide sequence ID" value="NZ_BMFR01000005.1"/>
</dbReference>
<name>A0A917M3N8_9BACI</name>